<gene>
    <name evidence="3" type="ORF">CFIMG_005160RA</name>
</gene>
<dbReference type="STRING" id="1035309.A0A2C5WZ30"/>
<proteinExistence type="predicted"/>
<dbReference type="AlphaFoldDB" id="A0A2C5WZ30"/>
<feature type="region of interest" description="Disordered" evidence="1">
    <location>
        <begin position="338"/>
        <end position="493"/>
    </location>
</feature>
<dbReference type="Pfam" id="PF03127">
    <property type="entry name" value="GAT"/>
    <property type="match status" value="1"/>
</dbReference>
<name>A0A2C5WZ30_9PEZI</name>
<dbReference type="InterPro" id="IPR004152">
    <property type="entry name" value="GAT_dom"/>
</dbReference>
<accession>A0A2C5WZ30</accession>
<evidence type="ECO:0000313" key="4">
    <source>
        <dbReference type="Proteomes" id="UP000222788"/>
    </source>
</evidence>
<dbReference type="Proteomes" id="UP000222788">
    <property type="component" value="Unassembled WGS sequence"/>
</dbReference>
<dbReference type="SUPFAM" id="SSF89009">
    <property type="entry name" value="GAT-like domain"/>
    <property type="match status" value="1"/>
</dbReference>
<dbReference type="GO" id="GO:0043130">
    <property type="term" value="F:ubiquitin binding"/>
    <property type="evidence" value="ECO:0007669"/>
    <property type="project" value="InterPro"/>
</dbReference>
<dbReference type="EMBL" id="APWK03000103">
    <property type="protein sequence ID" value="PHH51126.1"/>
    <property type="molecule type" value="Genomic_DNA"/>
</dbReference>
<feature type="compositionally biased region" description="Low complexity" evidence="1">
    <location>
        <begin position="410"/>
        <end position="424"/>
    </location>
</feature>
<keyword evidence="4" id="KW-1185">Reference proteome</keyword>
<protein>
    <recommendedName>
        <fullName evidence="2">GAT domain-containing protein</fullName>
    </recommendedName>
</protein>
<dbReference type="GO" id="GO:0035091">
    <property type="term" value="F:phosphatidylinositol binding"/>
    <property type="evidence" value="ECO:0007669"/>
    <property type="project" value="InterPro"/>
</dbReference>
<feature type="region of interest" description="Disordered" evidence="1">
    <location>
        <begin position="15"/>
        <end position="34"/>
    </location>
</feature>
<reference evidence="3 4" key="1">
    <citation type="journal article" date="2013" name="Fungal Biol.">
        <title>Analysis of microsatellite markers in the genome of the plant pathogen Ceratocystis fimbriata.</title>
        <authorList>
            <person name="Simpson M.C."/>
            <person name="Wilken P.M."/>
            <person name="Coetzee M.P."/>
            <person name="Wingfield M.J."/>
            <person name="Wingfield B.D."/>
        </authorList>
    </citation>
    <scope>NUCLEOTIDE SEQUENCE [LARGE SCALE GENOMIC DNA]</scope>
    <source>
        <strain evidence="3 4">CBS 114723</strain>
    </source>
</reference>
<dbReference type="OrthoDB" id="5393057at2759"/>
<dbReference type="Gene3D" id="1.20.58.160">
    <property type="match status" value="1"/>
</dbReference>
<feature type="compositionally biased region" description="Polar residues" evidence="1">
    <location>
        <begin position="22"/>
        <end position="34"/>
    </location>
</feature>
<evidence type="ECO:0000313" key="3">
    <source>
        <dbReference type="EMBL" id="PHH51126.1"/>
    </source>
</evidence>
<reference evidence="3 4" key="2">
    <citation type="journal article" date="2013" name="IMA Fungus">
        <title>IMA Genome-F 1: Ceratocystis fimbriata: Draft nuclear genome sequence for the plant pathogen, Ceratocystis fimbriata.</title>
        <authorList>
            <person name="Wilken P.M."/>
            <person name="Steenkamp E.T."/>
            <person name="Wingfield M.J."/>
            <person name="de Beer Z.W."/>
            <person name="Wingfield B.D."/>
        </authorList>
    </citation>
    <scope>NUCLEOTIDE SEQUENCE [LARGE SCALE GENOMIC DNA]</scope>
    <source>
        <strain evidence="3 4">CBS 114723</strain>
    </source>
</reference>
<sequence length="493" mass="53434">MKTAKPSGLSRVFGSIRRKAGASSSSENGNRTAAFQMPSSTGNYAPGSPEAAAIEALSKFCTTDPARTENDVDPAVYLPTIVESCESSPTASAEVAHLIGEFLGKPFQAQEQIQYKAVMILRILIDNQGVTTFVRNLNKGFASNAKTMLRSMKNPNACVLLIETLEKLDSMFPRDGSDIPAVVSMWRREKEKDRSGSQYGFALQPQFVQPPSLQAYPQQQPFVPPTVQSPTHRRDYFSREHNSRRLPDPAELASRLEEARTSAKLLQQCVSNSSPSELLDSDLVSEFTARCTSASKSVQTYIAAEDPSPDDATMENLLATNELLQKALDSRDRAISNAREARDTTTHTPTAPGPVPQSASAPVRDSILGSSPESPFIPPSSDAVTPLAPRPAHVDTGITRQLSGTPQLPPLDTSVPTTPTTNTTRGKFRENPQDLTEPVSALSSDGEDPFADPNSRKAAKTSGSRHEYGIVEDSDDDLYNTTPKRATHGNDRF</sequence>
<dbReference type="CDD" id="cd21383">
    <property type="entry name" value="GAT_GGA_Tom1-like"/>
    <property type="match status" value="1"/>
</dbReference>
<dbReference type="PROSITE" id="PS50909">
    <property type="entry name" value="GAT"/>
    <property type="match status" value="1"/>
</dbReference>
<comment type="caution">
    <text evidence="3">The sequence shown here is derived from an EMBL/GenBank/DDBJ whole genome shotgun (WGS) entry which is preliminary data.</text>
</comment>
<feature type="domain" description="GAT" evidence="2">
    <location>
        <begin position="247"/>
        <end position="336"/>
    </location>
</feature>
<organism evidence="3 4">
    <name type="scientific">Ceratocystis fimbriata CBS 114723</name>
    <dbReference type="NCBI Taxonomy" id="1035309"/>
    <lineage>
        <taxon>Eukaryota</taxon>
        <taxon>Fungi</taxon>
        <taxon>Dikarya</taxon>
        <taxon>Ascomycota</taxon>
        <taxon>Pezizomycotina</taxon>
        <taxon>Sordariomycetes</taxon>
        <taxon>Hypocreomycetidae</taxon>
        <taxon>Microascales</taxon>
        <taxon>Ceratocystidaceae</taxon>
        <taxon>Ceratocystis</taxon>
    </lineage>
</organism>
<dbReference type="InterPro" id="IPR038425">
    <property type="entry name" value="GAT_sf"/>
</dbReference>
<evidence type="ECO:0000256" key="1">
    <source>
        <dbReference type="SAM" id="MobiDB-lite"/>
    </source>
</evidence>
<evidence type="ECO:0000259" key="2">
    <source>
        <dbReference type="PROSITE" id="PS50909"/>
    </source>
</evidence>